<sequence>MAMLNLVQQYRTLIQSAVWQDEALIAPLTPAEQEWLLCSDSLTAKLKAKCQQFEVELLSQNWQQDLAKSESAVLPADQSYLIREVFLHGDRQRWVFARTVIPQQLCRQFPQLMLLGAKPLGEFLFEQKLGRSGLQWSKSKNLSARRSLFYVQTGGETTIAKPSLGLLVTELFLKDFGYLHE</sequence>
<keyword evidence="7" id="KW-1185">Reference proteome</keyword>
<evidence type="ECO:0000256" key="3">
    <source>
        <dbReference type="ARBA" id="ARBA00023239"/>
    </source>
</evidence>
<dbReference type="EMBL" id="SMCP01000010">
    <property type="protein sequence ID" value="TCV84888.1"/>
    <property type="molecule type" value="Genomic_DNA"/>
</dbReference>
<dbReference type="GO" id="GO:0006744">
    <property type="term" value="P:ubiquinone biosynthetic process"/>
    <property type="evidence" value="ECO:0007669"/>
    <property type="project" value="UniProtKB-KW"/>
</dbReference>
<dbReference type="AlphaFoldDB" id="A0A4R3Y2F2"/>
<dbReference type="SUPFAM" id="SSF64288">
    <property type="entry name" value="Chorismate lyase-like"/>
    <property type="match status" value="1"/>
</dbReference>
<keyword evidence="3 4" id="KW-0456">Lyase</keyword>
<gene>
    <name evidence="4" type="ORF">EDC16_110120</name>
    <name evidence="5" type="ORF">FHQ21_08895</name>
</gene>
<evidence type="ECO:0000256" key="2">
    <source>
        <dbReference type="ARBA" id="ARBA00022688"/>
    </source>
</evidence>
<keyword evidence="2" id="KW-0831">Ubiquinone biosynthesis</keyword>
<evidence type="ECO:0000313" key="4">
    <source>
        <dbReference type="EMBL" id="TCV84888.1"/>
    </source>
</evidence>
<reference evidence="4 6" key="1">
    <citation type="submission" date="2019-03" db="EMBL/GenBank/DDBJ databases">
        <title>Genomic Encyclopedia of Type Strains, Phase IV (KMG-IV): sequencing the most valuable type-strain genomes for metagenomic binning, comparative biology and taxonomic classification.</title>
        <authorList>
            <person name="Goeker M."/>
        </authorList>
    </citation>
    <scope>NUCLEOTIDE SEQUENCE [LARGE SCALE GENOMIC DNA]</scope>
    <source>
        <strain evidence="4 6">DSM 28140</strain>
    </source>
</reference>
<dbReference type="GO" id="GO:0005829">
    <property type="term" value="C:cytosol"/>
    <property type="evidence" value="ECO:0007669"/>
    <property type="project" value="TreeGrafter"/>
</dbReference>
<evidence type="ECO:0000313" key="5">
    <source>
        <dbReference type="EMBL" id="TNG90588.1"/>
    </source>
</evidence>
<dbReference type="Proteomes" id="UP000305526">
    <property type="component" value="Unassembled WGS sequence"/>
</dbReference>
<evidence type="ECO:0000256" key="1">
    <source>
        <dbReference type="ARBA" id="ARBA00022490"/>
    </source>
</evidence>
<dbReference type="Proteomes" id="UP000294619">
    <property type="component" value="Unassembled WGS sequence"/>
</dbReference>
<dbReference type="Pfam" id="PF04345">
    <property type="entry name" value="Chor_lyase"/>
    <property type="match status" value="1"/>
</dbReference>
<dbReference type="Gene3D" id="3.40.1410.10">
    <property type="entry name" value="Chorismate lyase-like"/>
    <property type="match status" value="1"/>
</dbReference>
<accession>A0A4R3Y2F2</accession>
<dbReference type="EMBL" id="VDGV01000079">
    <property type="protein sequence ID" value="TNG90588.1"/>
    <property type="molecule type" value="Genomic_DNA"/>
</dbReference>
<dbReference type="PANTHER" id="PTHR38683">
    <property type="entry name" value="CHORISMATE PYRUVATE-LYASE"/>
    <property type="match status" value="1"/>
</dbReference>
<evidence type="ECO:0000313" key="7">
    <source>
        <dbReference type="Proteomes" id="UP000305526"/>
    </source>
</evidence>
<reference evidence="5 7" key="2">
    <citation type="submission" date="2019-05" db="EMBL/GenBank/DDBJ databases">
        <title>Pasteurellaceae isolates from reptiles.</title>
        <authorList>
            <person name="Bojesen A.M."/>
            <person name="Lund E."/>
        </authorList>
    </citation>
    <scope>NUCLEOTIDE SEQUENCE [LARGE SCALE GENOMIC DNA]</scope>
    <source>
        <strain evidence="5 7">ELNT2x</strain>
    </source>
</reference>
<dbReference type="RefSeq" id="WP_132967812.1">
    <property type="nucleotide sequence ID" value="NZ_LEKL01000031.1"/>
</dbReference>
<keyword evidence="1" id="KW-0963">Cytoplasm</keyword>
<evidence type="ECO:0000313" key="6">
    <source>
        <dbReference type="Proteomes" id="UP000294619"/>
    </source>
</evidence>
<proteinExistence type="predicted"/>
<organism evidence="4 6">
    <name type="scientific">Testudinibacter aquarius</name>
    <dbReference type="NCBI Taxonomy" id="1524974"/>
    <lineage>
        <taxon>Bacteria</taxon>
        <taxon>Pseudomonadati</taxon>
        <taxon>Pseudomonadota</taxon>
        <taxon>Gammaproteobacteria</taxon>
        <taxon>Pasteurellales</taxon>
        <taxon>Pasteurellaceae</taxon>
        <taxon>Testudinibacter</taxon>
    </lineage>
</organism>
<comment type="caution">
    <text evidence="4">The sequence shown here is derived from an EMBL/GenBank/DDBJ whole genome shotgun (WGS) entry which is preliminary data.</text>
</comment>
<dbReference type="PANTHER" id="PTHR38683:SF1">
    <property type="entry name" value="CHORISMATE PYRUVATE-LYASE"/>
    <property type="match status" value="1"/>
</dbReference>
<dbReference type="InterPro" id="IPR007440">
    <property type="entry name" value="Chorismate--pyruvate_lyase"/>
</dbReference>
<dbReference type="GO" id="GO:0008813">
    <property type="term" value="F:chorismate lyase activity"/>
    <property type="evidence" value="ECO:0007669"/>
    <property type="project" value="InterPro"/>
</dbReference>
<protein>
    <submittedName>
        <fullName evidence="4">Chorismate lyase</fullName>
    </submittedName>
</protein>
<name>A0A4R3Y2F2_9PAST</name>
<dbReference type="InterPro" id="IPR028978">
    <property type="entry name" value="Chorismate_lyase_/UTRA_dom_sf"/>
</dbReference>